<reference evidence="1" key="1">
    <citation type="submission" date="2003-11" db="EMBL/GenBank/DDBJ databases">
        <title>Screening and cloning of the genes of protein interacting with the envelope 2 of hepatitis C virus.</title>
        <authorList>
            <person name="Zhang J."/>
            <person name="Cheng J."/>
            <person name="Wang L."/>
            <person name="Shao Q."/>
            <person name="Lu Y."/>
            <person name="Chen T."/>
            <person name="Hong Y."/>
        </authorList>
    </citation>
    <scope>NUCLEOTIDE SEQUENCE</scope>
</reference>
<accession>Q6JHZ8</accession>
<organism evidence="1">
    <name type="scientific">Homo sapiens</name>
    <name type="common">Human</name>
    <dbReference type="NCBI Taxonomy" id="9606"/>
    <lineage>
        <taxon>Eukaryota</taxon>
        <taxon>Metazoa</taxon>
        <taxon>Chordata</taxon>
        <taxon>Craniata</taxon>
        <taxon>Vertebrata</taxon>
        <taxon>Euteleostomi</taxon>
        <taxon>Mammalia</taxon>
        <taxon>Eutheria</taxon>
        <taxon>Euarchontoglires</taxon>
        <taxon>Primates</taxon>
        <taxon>Haplorrhini</taxon>
        <taxon>Catarrhini</taxon>
        <taxon>Hominidae</taxon>
        <taxon>Homo</taxon>
    </lineage>
</organism>
<evidence type="ECO:0000313" key="1">
    <source>
        <dbReference type="EMBL" id="AAR23235.1"/>
    </source>
</evidence>
<dbReference type="EMBL" id="AY459290">
    <property type="protein sequence ID" value="AAR23235.1"/>
    <property type="molecule type" value="mRNA"/>
</dbReference>
<dbReference type="AlphaFoldDB" id="Q6JHZ8"/>
<proteinExistence type="evidence at transcript level"/>
<sequence>MPRPRGCGCCCACPCDGSLVSQPVSFLPRAELPFLQESGRRCRLSWLLWGSRGTAITPPGQ</sequence>
<name>Q6JHZ8_HUMAN</name>
<protein>
    <submittedName>
        <fullName evidence="1">HCV-E2 binding protein 1</fullName>
    </submittedName>
</protein>